<dbReference type="EMBL" id="CP079194">
    <property type="protein sequence ID" value="QXT40004.1"/>
    <property type="molecule type" value="Genomic_DNA"/>
</dbReference>
<keyword evidence="4" id="KW-0963">Cytoplasm</keyword>
<dbReference type="PANTHER" id="PTHR31760:SF0">
    <property type="entry name" value="S-ADENOSYL-L-METHIONINE-DEPENDENT METHYLTRANSFERASES SUPERFAMILY PROTEIN"/>
    <property type="match status" value="1"/>
</dbReference>
<dbReference type="RefSeq" id="WP_219003032.1">
    <property type="nucleotide sequence ID" value="NZ_CP079194.1"/>
</dbReference>
<evidence type="ECO:0000313" key="5">
    <source>
        <dbReference type="EMBL" id="QXT40004.1"/>
    </source>
</evidence>
<name>A0A8F6TXY6_9RHOB</name>
<comment type="caution">
    <text evidence="4">Lacks conserved residue(s) required for the propagation of feature annotation.</text>
</comment>
<dbReference type="Pfam" id="PF02527">
    <property type="entry name" value="GidB"/>
    <property type="match status" value="1"/>
</dbReference>
<organism evidence="5 6">
    <name type="scientific">Gymnodinialimonas ceratoperidinii</name>
    <dbReference type="NCBI Taxonomy" id="2856823"/>
    <lineage>
        <taxon>Bacteria</taxon>
        <taxon>Pseudomonadati</taxon>
        <taxon>Pseudomonadota</taxon>
        <taxon>Alphaproteobacteria</taxon>
        <taxon>Rhodobacterales</taxon>
        <taxon>Paracoccaceae</taxon>
        <taxon>Gymnodinialimonas</taxon>
    </lineage>
</organism>
<comment type="catalytic activity">
    <reaction evidence="4">
        <text>guanosine(527) in 16S rRNA + S-adenosyl-L-methionine = N(7)-methylguanosine(527) in 16S rRNA + S-adenosyl-L-homocysteine</text>
        <dbReference type="Rhea" id="RHEA:42732"/>
        <dbReference type="Rhea" id="RHEA-COMP:10209"/>
        <dbReference type="Rhea" id="RHEA-COMP:10210"/>
        <dbReference type="ChEBI" id="CHEBI:57856"/>
        <dbReference type="ChEBI" id="CHEBI:59789"/>
        <dbReference type="ChEBI" id="CHEBI:74269"/>
        <dbReference type="ChEBI" id="CHEBI:74480"/>
        <dbReference type="EC" id="2.1.1.170"/>
    </reaction>
</comment>
<dbReference type="Proteomes" id="UP000825009">
    <property type="component" value="Chromosome"/>
</dbReference>
<feature type="binding site" evidence="4">
    <location>
        <position position="73"/>
    </location>
    <ligand>
        <name>S-adenosyl-L-methionine</name>
        <dbReference type="ChEBI" id="CHEBI:59789"/>
    </ligand>
</feature>
<keyword evidence="2 4" id="KW-0808">Transferase</keyword>
<dbReference type="EC" id="2.1.1.170" evidence="4"/>
<evidence type="ECO:0000256" key="1">
    <source>
        <dbReference type="ARBA" id="ARBA00022603"/>
    </source>
</evidence>
<proteinExistence type="inferred from homology"/>
<accession>A0A8F6TXY6</accession>
<reference evidence="5 6" key="1">
    <citation type="submission" date="2021-07" db="EMBL/GenBank/DDBJ databases">
        <title>A novel Jannaschia species isolated from marine dinoflagellate Ceratoperidinium margalefii.</title>
        <authorList>
            <person name="Jiang Y."/>
            <person name="Li Z."/>
        </authorList>
    </citation>
    <scope>NUCLEOTIDE SEQUENCE [LARGE SCALE GENOMIC DNA]</scope>
    <source>
        <strain evidence="5 6">J12C1-MA-4</strain>
    </source>
</reference>
<dbReference type="PANTHER" id="PTHR31760">
    <property type="entry name" value="S-ADENOSYL-L-METHIONINE-DEPENDENT METHYLTRANSFERASES SUPERFAMILY PROTEIN"/>
    <property type="match status" value="1"/>
</dbReference>
<dbReference type="GO" id="GO:0005829">
    <property type="term" value="C:cytosol"/>
    <property type="evidence" value="ECO:0007669"/>
    <property type="project" value="TreeGrafter"/>
</dbReference>
<evidence type="ECO:0000313" key="6">
    <source>
        <dbReference type="Proteomes" id="UP000825009"/>
    </source>
</evidence>
<evidence type="ECO:0000256" key="3">
    <source>
        <dbReference type="ARBA" id="ARBA00022691"/>
    </source>
</evidence>
<dbReference type="KEGG" id="gce:KYE46_01705"/>
<dbReference type="GO" id="GO:0070043">
    <property type="term" value="F:rRNA (guanine-N7-)-methyltransferase activity"/>
    <property type="evidence" value="ECO:0007669"/>
    <property type="project" value="UniProtKB-UniRule"/>
</dbReference>
<evidence type="ECO:0000256" key="2">
    <source>
        <dbReference type="ARBA" id="ARBA00022679"/>
    </source>
</evidence>
<feature type="binding site" evidence="4">
    <location>
        <position position="78"/>
    </location>
    <ligand>
        <name>S-adenosyl-L-methionine</name>
        <dbReference type="ChEBI" id="CHEBI:59789"/>
    </ligand>
</feature>
<dbReference type="NCBIfam" id="TIGR00138">
    <property type="entry name" value="rsmG_gidB"/>
    <property type="match status" value="1"/>
</dbReference>
<comment type="subcellular location">
    <subcellularLocation>
        <location evidence="4">Cytoplasm</location>
    </subcellularLocation>
</comment>
<dbReference type="InterPro" id="IPR003682">
    <property type="entry name" value="rRNA_ssu_MeTfrase_G"/>
</dbReference>
<dbReference type="AlphaFoldDB" id="A0A8F6TXY6"/>
<keyword evidence="1 4" id="KW-0489">Methyltransferase</keyword>
<evidence type="ECO:0000256" key="4">
    <source>
        <dbReference type="HAMAP-Rule" id="MF_00074"/>
    </source>
</evidence>
<keyword evidence="4" id="KW-0698">rRNA processing</keyword>
<gene>
    <name evidence="4 5" type="primary">rsmG</name>
    <name evidence="5" type="ORF">KYE46_01705</name>
</gene>
<dbReference type="HAMAP" id="MF_00074">
    <property type="entry name" value="16SrRNA_methyltr_G"/>
    <property type="match status" value="1"/>
</dbReference>
<keyword evidence="3 4" id="KW-0949">S-adenosyl-L-methionine</keyword>
<feature type="binding site" evidence="4">
    <location>
        <position position="141"/>
    </location>
    <ligand>
        <name>S-adenosyl-L-methionine</name>
        <dbReference type="ChEBI" id="CHEBI:59789"/>
    </ligand>
</feature>
<comment type="function">
    <text evidence="4">Specifically methylates the N7 position of guanine in position 527 of 16S rRNA.</text>
</comment>
<dbReference type="PIRSF" id="PIRSF003078">
    <property type="entry name" value="GidB"/>
    <property type="match status" value="1"/>
</dbReference>
<sequence>MNEDDAKAWLEARVSRETMDRLQLLHTQLLRWQNTVNLVAPSTLGVAWSRHFVDSAQLYRLAAPQTARWLDFGSGGGFPGLVIAAIGVGENPDFKMTLVESDVRKCGFMREAARLMNLKVNILTRRIADIPPQKTDVISARALSNLKNLMDFAKPHLNQSTCLLFPKGSSYQTELDEISEDWQSKAEVIPSLTDPDAVVLRFRAANEKEQD</sequence>
<comment type="similarity">
    <text evidence="4">Belongs to the methyltransferase superfamily. RNA methyltransferase RsmG family.</text>
</comment>
<protein>
    <recommendedName>
        <fullName evidence="4">Ribosomal RNA small subunit methyltransferase G</fullName>
        <ecNumber evidence="4">2.1.1.170</ecNumber>
    </recommendedName>
    <alternativeName>
        <fullName evidence="4">16S rRNA 7-methylguanosine methyltransferase</fullName>
        <shortName evidence="4">16S rRNA m7G methyltransferase</shortName>
    </alternativeName>
</protein>
<keyword evidence="6" id="KW-1185">Reference proteome</keyword>